<feature type="compositionally biased region" description="Low complexity" evidence="1">
    <location>
        <begin position="304"/>
        <end position="314"/>
    </location>
</feature>
<dbReference type="Gene3D" id="3.20.20.370">
    <property type="entry name" value="Glycoside hydrolase/deacetylase"/>
    <property type="match status" value="1"/>
</dbReference>
<evidence type="ECO:0000313" key="4">
    <source>
        <dbReference type="Proteomes" id="UP001164803"/>
    </source>
</evidence>
<dbReference type="SUPFAM" id="SSF88713">
    <property type="entry name" value="Glycoside hydrolase/deacetylase"/>
    <property type="match status" value="1"/>
</dbReference>
<name>A0ABY6Z1S8_9BACL</name>
<protein>
    <submittedName>
        <fullName evidence="3">Polysaccharide deacetylase family protein</fullName>
    </submittedName>
</protein>
<evidence type="ECO:0000313" key="3">
    <source>
        <dbReference type="EMBL" id="WAH36700.1"/>
    </source>
</evidence>
<gene>
    <name evidence="3" type="ORF">NZD86_21405</name>
</gene>
<dbReference type="Pfam" id="PF01522">
    <property type="entry name" value="Polysacc_deac_1"/>
    <property type="match status" value="1"/>
</dbReference>
<sequence length="424" mass="43868">MTSIVGCGSMTAAKPQSVISTTPTHTTSVTPSNESQGNVSNGTATTNSSTSTENSAANNSSSNSTNTATVTVDSPPAQDGAAWTDPTNLPGISHWDMANYHQISTNRIAPEIYSVPAGEVALTIDDGPSPYTRQIIDVLNKYHAHATFFDIGNNVKAYPDAVKYAVESGNLVEDHTMSHPSLFNVSPLQQLSEIDDDAHLIEQLTGHPVRLFRPPYENFNNVTEQILKRDGMTLALWNRDPRDWAAKSPSEIVHGVLGNQPSGGVFDLHDKQMTLQALPQILQGLAAMHLKMVVLPTPALATGNTGSTASAGKSTGAGGGAATRTPSTNSTSSNSTGGKSTSNKGNGNTSNGTVPANTGNRTGSSNSTSTSNGVIEGHTNDTGNSASRSDTSGSGTSTNGNSTGQTPTSSGQNSTTNDTGNVTH</sequence>
<feature type="compositionally biased region" description="Low complexity" evidence="1">
    <location>
        <begin position="17"/>
        <end position="72"/>
    </location>
</feature>
<dbReference type="RefSeq" id="WP_268044071.1">
    <property type="nucleotide sequence ID" value="NZ_CP104064.1"/>
</dbReference>
<dbReference type="InterPro" id="IPR050248">
    <property type="entry name" value="Polysacc_deacetylase_ArnD"/>
</dbReference>
<feature type="region of interest" description="Disordered" evidence="1">
    <location>
        <begin position="1"/>
        <end position="87"/>
    </location>
</feature>
<dbReference type="Proteomes" id="UP001164803">
    <property type="component" value="Chromosome"/>
</dbReference>
<dbReference type="PANTHER" id="PTHR10587">
    <property type="entry name" value="GLYCOSYL TRANSFERASE-RELATED"/>
    <property type="match status" value="1"/>
</dbReference>
<feature type="region of interest" description="Disordered" evidence="1">
    <location>
        <begin position="304"/>
        <end position="424"/>
    </location>
</feature>
<feature type="domain" description="NodB homology" evidence="2">
    <location>
        <begin position="118"/>
        <end position="293"/>
    </location>
</feature>
<feature type="compositionally biased region" description="Low complexity" evidence="1">
    <location>
        <begin position="322"/>
        <end position="373"/>
    </location>
</feature>
<organism evidence="3 4">
    <name type="scientific">Alicyclobacillus dauci</name>
    <dbReference type="NCBI Taxonomy" id="1475485"/>
    <lineage>
        <taxon>Bacteria</taxon>
        <taxon>Bacillati</taxon>
        <taxon>Bacillota</taxon>
        <taxon>Bacilli</taxon>
        <taxon>Bacillales</taxon>
        <taxon>Alicyclobacillaceae</taxon>
        <taxon>Alicyclobacillus</taxon>
    </lineage>
</organism>
<accession>A0ABY6Z1S8</accession>
<keyword evidence="4" id="KW-1185">Reference proteome</keyword>
<dbReference type="PROSITE" id="PS51677">
    <property type="entry name" value="NODB"/>
    <property type="match status" value="1"/>
</dbReference>
<dbReference type="InterPro" id="IPR011330">
    <property type="entry name" value="Glyco_hydro/deAcase_b/a-brl"/>
</dbReference>
<evidence type="ECO:0000259" key="2">
    <source>
        <dbReference type="PROSITE" id="PS51677"/>
    </source>
</evidence>
<evidence type="ECO:0000256" key="1">
    <source>
        <dbReference type="SAM" id="MobiDB-lite"/>
    </source>
</evidence>
<dbReference type="InterPro" id="IPR002509">
    <property type="entry name" value="NODB_dom"/>
</dbReference>
<reference evidence="3" key="1">
    <citation type="submission" date="2022-08" db="EMBL/GenBank/DDBJ databases">
        <title>Alicyclobacillus dauci DSM2870, complete genome.</title>
        <authorList>
            <person name="Wang Q."/>
            <person name="Cai R."/>
            <person name="Wang Z."/>
        </authorList>
    </citation>
    <scope>NUCLEOTIDE SEQUENCE</scope>
    <source>
        <strain evidence="3">DSM 28700</strain>
    </source>
</reference>
<proteinExistence type="predicted"/>
<dbReference type="CDD" id="cd10917">
    <property type="entry name" value="CE4_NodB_like_6s_7s"/>
    <property type="match status" value="1"/>
</dbReference>
<dbReference type="EMBL" id="CP104064">
    <property type="protein sequence ID" value="WAH36700.1"/>
    <property type="molecule type" value="Genomic_DNA"/>
</dbReference>
<feature type="compositionally biased region" description="Low complexity" evidence="1">
    <location>
        <begin position="383"/>
        <end position="417"/>
    </location>
</feature>